<dbReference type="GO" id="GO:0006508">
    <property type="term" value="P:proteolysis"/>
    <property type="evidence" value="ECO:0007669"/>
    <property type="project" value="InterPro"/>
</dbReference>
<evidence type="ECO:0000256" key="1">
    <source>
        <dbReference type="ARBA" id="ARBA00004613"/>
    </source>
</evidence>
<keyword evidence="3" id="KW-0732">Signal</keyword>
<sequence>MNPIPSRWKGACILAAFSDAIEDGVDILSLSLGSIAIGAFHAVENGITVVCSTGNEGPPKETVTKKFVSDVVLGGNKVIEVMINCNPDSMVGDMIKGKIVICENDDDKRSHSKDAAEVLAYIDSTNFADPEADIVAAWKANDTEVNLRASQINNTKDPITKELGAIATAYDYGAGEISTTGPLKPGLVYETTTIDH</sequence>
<protein>
    <recommendedName>
        <fullName evidence="4">Peptidase S8/S53 domain-containing protein</fullName>
    </recommendedName>
</protein>
<organism evidence="5 6">
    <name type="scientific">Populus tomentosa</name>
    <name type="common">Chinese white poplar</name>
    <dbReference type="NCBI Taxonomy" id="118781"/>
    <lineage>
        <taxon>Eukaryota</taxon>
        <taxon>Viridiplantae</taxon>
        <taxon>Streptophyta</taxon>
        <taxon>Embryophyta</taxon>
        <taxon>Tracheophyta</taxon>
        <taxon>Spermatophyta</taxon>
        <taxon>Magnoliopsida</taxon>
        <taxon>eudicotyledons</taxon>
        <taxon>Gunneridae</taxon>
        <taxon>Pentapetalae</taxon>
        <taxon>rosids</taxon>
        <taxon>fabids</taxon>
        <taxon>Malpighiales</taxon>
        <taxon>Salicaceae</taxon>
        <taxon>Saliceae</taxon>
        <taxon>Populus</taxon>
    </lineage>
</organism>
<evidence type="ECO:0000256" key="3">
    <source>
        <dbReference type="ARBA" id="ARBA00022729"/>
    </source>
</evidence>
<comment type="subcellular location">
    <subcellularLocation>
        <location evidence="1">Secreted</location>
    </subcellularLocation>
</comment>
<name>A0A8X8AJL2_POPTO</name>
<evidence type="ECO:0000256" key="2">
    <source>
        <dbReference type="ARBA" id="ARBA00011073"/>
    </source>
</evidence>
<gene>
    <name evidence="5" type="ORF">POTOM_007216</name>
</gene>
<dbReference type="InterPro" id="IPR045051">
    <property type="entry name" value="SBT"/>
</dbReference>
<evidence type="ECO:0000313" key="5">
    <source>
        <dbReference type="EMBL" id="KAG6785643.1"/>
    </source>
</evidence>
<evidence type="ECO:0000259" key="4">
    <source>
        <dbReference type="Pfam" id="PF00082"/>
    </source>
</evidence>
<dbReference type="PANTHER" id="PTHR10795">
    <property type="entry name" value="PROPROTEIN CONVERTASE SUBTILISIN/KEXIN"/>
    <property type="match status" value="1"/>
</dbReference>
<dbReference type="GO" id="GO:0008236">
    <property type="term" value="F:serine-type peptidase activity"/>
    <property type="evidence" value="ECO:0007669"/>
    <property type="project" value="InterPro"/>
</dbReference>
<feature type="domain" description="Peptidase S8/S53" evidence="4">
    <location>
        <begin position="11"/>
        <end position="62"/>
    </location>
</feature>
<keyword evidence="6" id="KW-1185">Reference proteome</keyword>
<dbReference type="InterPro" id="IPR000209">
    <property type="entry name" value="Peptidase_S8/S53_dom"/>
</dbReference>
<comment type="similarity">
    <text evidence="2">Belongs to the peptidase S8 family.</text>
</comment>
<reference evidence="5" key="1">
    <citation type="journal article" date="2020" name="bioRxiv">
        <title>Hybrid origin of Populus tomentosa Carr. identified through genome sequencing and phylogenomic analysis.</title>
        <authorList>
            <person name="An X."/>
            <person name="Gao K."/>
            <person name="Chen Z."/>
            <person name="Li J."/>
            <person name="Yang X."/>
            <person name="Yang X."/>
            <person name="Zhou J."/>
            <person name="Guo T."/>
            <person name="Zhao T."/>
            <person name="Huang S."/>
            <person name="Miao D."/>
            <person name="Khan W.U."/>
            <person name="Rao P."/>
            <person name="Ye M."/>
            <person name="Lei B."/>
            <person name="Liao W."/>
            <person name="Wang J."/>
            <person name="Ji L."/>
            <person name="Li Y."/>
            <person name="Guo B."/>
            <person name="Mustafa N.S."/>
            <person name="Li S."/>
            <person name="Yun Q."/>
            <person name="Keller S.R."/>
            <person name="Mao J."/>
            <person name="Zhang R."/>
            <person name="Strauss S.H."/>
        </authorList>
    </citation>
    <scope>NUCLEOTIDE SEQUENCE</scope>
    <source>
        <strain evidence="5">GM15</strain>
        <tissue evidence="5">Leaf</tissue>
    </source>
</reference>
<evidence type="ECO:0000313" key="6">
    <source>
        <dbReference type="Proteomes" id="UP000886885"/>
    </source>
</evidence>
<comment type="caution">
    <text evidence="5">The sequence shown here is derived from an EMBL/GenBank/DDBJ whole genome shotgun (WGS) entry which is preliminary data.</text>
</comment>
<dbReference type="OrthoDB" id="10256524at2759"/>
<accession>A0A8X8AJL2</accession>
<dbReference type="GO" id="GO:0005576">
    <property type="term" value="C:extracellular region"/>
    <property type="evidence" value="ECO:0007669"/>
    <property type="project" value="UniProtKB-SubCell"/>
</dbReference>
<dbReference type="Proteomes" id="UP000886885">
    <property type="component" value="Chromosome 2A"/>
</dbReference>
<proteinExistence type="inferred from homology"/>
<dbReference type="EMBL" id="JAAWWB010000003">
    <property type="protein sequence ID" value="KAG6785643.1"/>
    <property type="molecule type" value="Genomic_DNA"/>
</dbReference>
<dbReference type="Pfam" id="PF00082">
    <property type="entry name" value="Peptidase_S8"/>
    <property type="match status" value="1"/>
</dbReference>
<dbReference type="AlphaFoldDB" id="A0A8X8AJL2"/>